<dbReference type="RefSeq" id="WP_220198772.1">
    <property type="nucleotide sequence ID" value="NZ_BNJF01000006.1"/>
</dbReference>
<evidence type="ECO:0000313" key="1">
    <source>
        <dbReference type="EMBL" id="GHO49660.1"/>
    </source>
</evidence>
<comment type="caution">
    <text evidence="1">The sequence shown here is derived from an EMBL/GenBank/DDBJ whole genome shotgun (WGS) entry which is preliminary data.</text>
</comment>
<dbReference type="Gene3D" id="3.30.70.2940">
    <property type="match status" value="1"/>
</dbReference>
<name>A0A8J3MVT3_9CHLR</name>
<dbReference type="AlphaFoldDB" id="A0A8J3MVT3"/>
<accession>A0A8J3MVT3</accession>
<organism evidence="1 2">
    <name type="scientific">Ktedonospora formicarum</name>
    <dbReference type="NCBI Taxonomy" id="2778364"/>
    <lineage>
        <taxon>Bacteria</taxon>
        <taxon>Bacillati</taxon>
        <taxon>Chloroflexota</taxon>
        <taxon>Ktedonobacteria</taxon>
        <taxon>Ktedonobacterales</taxon>
        <taxon>Ktedonobacteraceae</taxon>
        <taxon>Ktedonospora</taxon>
    </lineage>
</organism>
<gene>
    <name evidence="1" type="ORF">KSX_78230</name>
</gene>
<dbReference type="Gene3D" id="2.60.40.4350">
    <property type="match status" value="1"/>
</dbReference>
<reference evidence="1" key="1">
    <citation type="submission" date="2020-10" db="EMBL/GenBank/DDBJ databases">
        <title>Taxonomic study of unclassified bacteria belonging to the class Ktedonobacteria.</title>
        <authorList>
            <person name="Yabe S."/>
            <person name="Wang C.M."/>
            <person name="Zheng Y."/>
            <person name="Sakai Y."/>
            <person name="Cavaletti L."/>
            <person name="Monciardini P."/>
            <person name="Donadio S."/>
        </authorList>
    </citation>
    <scope>NUCLEOTIDE SEQUENCE</scope>
    <source>
        <strain evidence="1">SOSP1-1</strain>
    </source>
</reference>
<protein>
    <submittedName>
        <fullName evidence="1">CRISPR-associated protein Cmr3</fullName>
    </submittedName>
</protein>
<dbReference type="InterPro" id="IPR019117">
    <property type="entry name" value="CRISPR-assoc_protein_Cmr3"/>
</dbReference>
<sequence>MNIWLIEPHDPLIFRDGRPFGPTPGIIATSLPFPFPATIAGGVRSHAGKATDGVFTVEDDRLKKLKELSLRGPLLVEFSDEPGQEQHVRWLVPAPADAVLFENKEKQCERVRLSPLSIPTTALTDLEDGLWPVGPFIARFDKPMKTPPGYWYWEEFLVWLRNDDLSSRIVDPSRLGHSGPQREQRVHVGIDSERRTGRDGALFGTSGLEFAIKHNGQMRRLGLAVSVDDTKGFNLLPGLGHLGGEKRIVSWHQSTQPWPECPKALIASILKHKRCRIILLTPTFFAQGYKPEEKFLAKNCSVHITLRSIAIQRPQIISGWDMANTCCKPTVRLAPAGTVLFLELNKDDKDEDIEEWIKQVWMQNLCENEQNENKQMEYDGFGLSVLGTWSSDNGSIATERKEQ</sequence>
<dbReference type="Proteomes" id="UP000612362">
    <property type="component" value="Unassembled WGS sequence"/>
</dbReference>
<dbReference type="CDD" id="cd09748">
    <property type="entry name" value="Cmr3_III-B"/>
    <property type="match status" value="1"/>
</dbReference>
<dbReference type="Pfam" id="PF09700">
    <property type="entry name" value="Cas_Cmr3"/>
    <property type="match status" value="1"/>
</dbReference>
<proteinExistence type="predicted"/>
<keyword evidence="2" id="KW-1185">Reference proteome</keyword>
<dbReference type="EMBL" id="BNJF01000006">
    <property type="protein sequence ID" value="GHO49660.1"/>
    <property type="molecule type" value="Genomic_DNA"/>
</dbReference>
<evidence type="ECO:0000313" key="2">
    <source>
        <dbReference type="Proteomes" id="UP000612362"/>
    </source>
</evidence>